<feature type="transmembrane region" description="Helical" evidence="1">
    <location>
        <begin position="234"/>
        <end position="252"/>
    </location>
</feature>
<comment type="caution">
    <text evidence="3">The sequence shown here is derived from an EMBL/GenBank/DDBJ whole genome shotgun (WGS) entry which is preliminary data.</text>
</comment>
<feature type="transmembrane region" description="Helical" evidence="1">
    <location>
        <begin position="344"/>
        <end position="362"/>
    </location>
</feature>
<dbReference type="EMBL" id="RQSP01000010">
    <property type="protein sequence ID" value="KAB5607517.1"/>
    <property type="molecule type" value="Genomic_DNA"/>
</dbReference>
<dbReference type="OrthoDB" id="6623990at2"/>
<dbReference type="PANTHER" id="PTHR37312">
    <property type="entry name" value="MEMBRANE-BOUND ACYLTRANSFERASE YKRP-RELATED"/>
    <property type="match status" value="1"/>
</dbReference>
<dbReference type="PANTHER" id="PTHR37312:SF1">
    <property type="entry name" value="MEMBRANE-BOUND ACYLTRANSFERASE YKRP-RELATED"/>
    <property type="match status" value="1"/>
</dbReference>
<feature type="transmembrane region" description="Helical" evidence="1">
    <location>
        <begin position="202"/>
        <end position="222"/>
    </location>
</feature>
<protein>
    <submittedName>
        <fullName evidence="3">Acyltransferase</fullName>
    </submittedName>
</protein>
<proteinExistence type="predicted"/>
<keyword evidence="3" id="KW-0808">Transferase</keyword>
<keyword evidence="3" id="KW-0012">Acyltransferase</keyword>
<sequence length="382" mass="41737">MRENAAPVGSSVGNISVSATATPAAATKRIAWVDYAKAVAILGVFIMHSAAPDSLSAVVSAYDMMVFFLLSGFVFSIRRYASFPPFLWNKVRTLLIPGLFLSVVTFLIERLISVALGGERWSIGRYLTWFAGYAVNLRGREGFGSIPWFLVCLFVIEIGGYVLLRVVTSLGLDGGRRFVALILVSAVLLALGWLYSAFVHVVLPWCGDVALSMSGFFVVGVALRPYADRLHRALRAWAIIPACALLIAAVWLDSRVFRGAVNPYMNDLGNPLCFVIGAFAGIWMVFALCRTIADCRPLDRVLGGLLAYWGRNTLVFYCINAPIYPWLIPWLLGFVGLDATSADVGMRLACALGAILINLAICTPCAEIMNRWLPGVLGRKRR</sequence>
<gene>
    <name evidence="3" type="ORF">EHS19_04180</name>
</gene>
<dbReference type="InterPro" id="IPR052734">
    <property type="entry name" value="Nod_factor_acetyltransferase"/>
</dbReference>
<keyword evidence="4" id="KW-1185">Reference proteome</keyword>
<feature type="domain" description="Acyltransferase 3" evidence="2">
    <location>
        <begin position="30"/>
        <end position="358"/>
    </location>
</feature>
<feature type="transmembrane region" description="Helical" evidence="1">
    <location>
        <begin position="32"/>
        <end position="51"/>
    </location>
</feature>
<dbReference type="Proteomes" id="UP000326336">
    <property type="component" value="Unassembled WGS sequence"/>
</dbReference>
<feature type="transmembrane region" description="Helical" evidence="1">
    <location>
        <begin position="57"/>
        <end position="81"/>
    </location>
</feature>
<feature type="transmembrane region" description="Helical" evidence="1">
    <location>
        <begin position="93"/>
        <end position="112"/>
    </location>
</feature>
<accession>A0A5N5RJT8</accession>
<evidence type="ECO:0000313" key="3">
    <source>
        <dbReference type="EMBL" id="KAB5607517.1"/>
    </source>
</evidence>
<dbReference type="Pfam" id="PF01757">
    <property type="entry name" value="Acyl_transf_3"/>
    <property type="match status" value="1"/>
</dbReference>
<dbReference type="RefSeq" id="WP_151916536.1">
    <property type="nucleotide sequence ID" value="NZ_RQSP01000010.1"/>
</dbReference>
<evidence type="ECO:0000259" key="2">
    <source>
        <dbReference type="Pfam" id="PF01757"/>
    </source>
</evidence>
<keyword evidence="1" id="KW-0472">Membrane</keyword>
<feature type="transmembrane region" description="Helical" evidence="1">
    <location>
        <begin position="146"/>
        <end position="166"/>
    </location>
</feature>
<dbReference type="InterPro" id="IPR002656">
    <property type="entry name" value="Acyl_transf_3_dom"/>
</dbReference>
<organism evidence="3 4">
    <name type="scientific">Bifidobacterium jacchi</name>
    <dbReference type="NCBI Taxonomy" id="2490545"/>
    <lineage>
        <taxon>Bacteria</taxon>
        <taxon>Bacillati</taxon>
        <taxon>Actinomycetota</taxon>
        <taxon>Actinomycetes</taxon>
        <taxon>Bifidobacteriales</taxon>
        <taxon>Bifidobacteriaceae</taxon>
        <taxon>Bifidobacterium</taxon>
    </lineage>
</organism>
<name>A0A5N5RJT8_9BIFI</name>
<evidence type="ECO:0000256" key="1">
    <source>
        <dbReference type="SAM" id="Phobius"/>
    </source>
</evidence>
<feature type="transmembrane region" description="Helical" evidence="1">
    <location>
        <begin position="314"/>
        <end position="332"/>
    </location>
</feature>
<evidence type="ECO:0000313" key="4">
    <source>
        <dbReference type="Proteomes" id="UP000326336"/>
    </source>
</evidence>
<reference evidence="3 4" key="1">
    <citation type="journal article" date="2019" name="Int. J. Syst. Evol. Microbiol.">
        <title>Bifidobacterium jacchi sp. nov., isolated from the faeces of a baby common marmoset (Callithrix jacchus).</title>
        <authorList>
            <person name="Modesto M."/>
            <person name="Watanabe K."/>
            <person name="Arita M."/>
            <person name="Satti M."/>
            <person name="Oki K."/>
            <person name="Sciavilla P."/>
            <person name="Patavino C."/>
            <person name="Camma C."/>
            <person name="Michelini S."/>
            <person name="Sgorbati B."/>
            <person name="Mattarelli P."/>
        </authorList>
    </citation>
    <scope>NUCLEOTIDE SEQUENCE [LARGE SCALE GENOMIC DNA]</scope>
    <source>
        <strain evidence="3 4">MRM 9.3</strain>
    </source>
</reference>
<feature type="transmembrane region" description="Helical" evidence="1">
    <location>
        <begin position="178"/>
        <end position="196"/>
    </location>
</feature>
<keyword evidence="1" id="KW-0812">Transmembrane</keyword>
<feature type="transmembrane region" description="Helical" evidence="1">
    <location>
        <begin position="272"/>
        <end position="293"/>
    </location>
</feature>
<keyword evidence="1" id="KW-1133">Transmembrane helix</keyword>
<dbReference type="AlphaFoldDB" id="A0A5N5RJT8"/>
<dbReference type="GO" id="GO:0016747">
    <property type="term" value="F:acyltransferase activity, transferring groups other than amino-acyl groups"/>
    <property type="evidence" value="ECO:0007669"/>
    <property type="project" value="InterPro"/>
</dbReference>